<dbReference type="Pfam" id="PF00561">
    <property type="entry name" value="Abhydrolase_1"/>
    <property type="match status" value="1"/>
</dbReference>
<feature type="domain" description="AB hydrolase-1" evidence="3">
    <location>
        <begin position="63"/>
        <end position="304"/>
    </location>
</feature>
<accession>A0A227KE63</accession>
<dbReference type="GO" id="GO:0047372">
    <property type="term" value="F:monoacylglycerol lipase activity"/>
    <property type="evidence" value="ECO:0007669"/>
    <property type="project" value="TreeGrafter"/>
</dbReference>
<dbReference type="InterPro" id="IPR029058">
    <property type="entry name" value="AB_hydrolase_fold"/>
</dbReference>
<name>A0A227KE63_9BURK</name>
<keyword evidence="5" id="KW-1185">Reference proteome</keyword>
<dbReference type="AlphaFoldDB" id="A0A227KE63"/>
<evidence type="ECO:0000256" key="2">
    <source>
        <dbReference type="PIRSR" id="PIRSR005211-1"/>
    </source>
</evidence>
<sequence>MPVSDSGYVSPAWLPGGNLQTIVPAELFPRPKVQYRREIWATPDDDIIAVDWCETNKLSSDSPVMVHFHGLEGSSKSHYAEALMAFCAENGIRGLVIHYRGCGGIDNKKLRAYCAADVPELSWIFKKVRSMFPLSKIYSMGVSLGANNLLFWLGTLGEEAAKYVDAAVAVCCPMDLMESSKVISKGFSRVYDMNFINTMKDKALKKALAFPGTLDPEKIKSIKNLHDFDDFVTAPMFGYKNADDYWTKCSSSRVLKGIRVPVLAMNALNDPIVGKKSLPMESEVSKQVTLEYTQDGGHCGYPLGPFPGSLGYLPKRTWEFCTSFH</sequence>
<comment type="similarity">
    <text evidence="1">Belongs to the AB hydrolase superfamily. AB hydrolase 4 family.</text>
</comment>
<proteinExistence type="inferred from homology"/>
<protein>
    <recommendedName>
        <fullName evidence="3">AB hydrolase-1 domain-containing protein</fullName>
    </recommendedName>
</protein>
<dbReference type="GO" id="GO:0034338">
    <property type="term" value="F:short-chain carboxylesterase activity"/>
    <property type="evidence" value="ECO:0007669"/>
    <property type="project" value="TreeGrafter"/>
</dbReference>
<feature type="active site" description="Charge relay system" evidence="2">
    <location>
        <position position="298"/>
    </location>
</feature>
<dbReference type="EMBL" id="NHMP01000006">
    <property type="protein sequence ID" value="OXE46011.1"/>
    <property type="molecule type" value="Genomic_DNA"/>
</dbReference>
<dbReference type="SUPFAM" id="SSF53474">
    <property type="entry name" value="alpha/beta-Hydrolases"/>
    <property type="match status" value="1"/>
</dbReference>
<dbReference type="Proteomes" id="UP000214610">
    <property type="component" value="Unassembled WGS sequence"/>
</dbReference>
<evidence type="ECO:0000313" key="4">
    <source>
        <dbReference type="EMBL" id="OXE46011.1"/>
    </source>
</evidence>
<evidence type="ECO:0000256" key="1">
    <source>
        <dbReference type="ARBA" id="ARBA00010884"/>
    </source>
</evidence>
<dbReference type="InterPro" id="IPR050960">
    <property type="entry name" value="AB_hydrolase_4_sf"/>
</dbReference>
<reference evidence="5" key="1">
    <citation type="submission" date="2017-05" db="EMBL/GenBank/DDBJ databases">
        <title>Improved OligoMM genomes.</title>
        <authorList>
            <person name="Garzetti D."/>
        </authorList>
    </citation>
    <scope>NUCLEOTIDE SEQUENCE [LARGE SCALE GENOMIC DNA]</scope>
    <source>
        <strain evidence="5">YL45</strain>
    </source>
</reference>
<dbReference type="InterPro" id="IPR000073">
    <property type="entry name" value="AB_hydrolase_1"/>
</dbReference>
<dbReference type="GeneID" id="78361966"/>
<dbReference type="InterPro" id="IPR012020">
    <property type="entry name" value="ABHD4"/>
</dbReference>
<feature type="active site" description="Charge relay system" evidence="2">
    <location>
        <position position="143"/>
    </location>
</feature>
<gene>
    <name evidence="4" type="ORF">ADH67_09825</name>
</gene>
<dbReference type="PANTHER" id="PTHR10794:SF94">
    <property type="entry name" value="ESTERASE YHET-RELATED"/>
    <property type="match status" value="1"/>
</dbReference>
<evidence type="ECO:0000313" key="5">
    <source>
        <dbReference type="Proteomes" id="UP000214610"/>
    </source>
</evidence>
<evidence type="ECO:0000259" key="3">
    <source>
        <dbReference type="Pfam" id="PF00561"/>
    </source>
</evidence>
<dbReference type="PIRSF" id="PIRSF005211">
    <property type="entry name" value="Ab_hydro_YheT"/>
    <property type="match status" value="1"/>
</dbReference>
<dbReference type="Gene3D" id="3.40.50.1820">
    <property type="entry name" value="alpha/beta hydrolase"/>
    <property type="match status" value="1"/>
</dbReference>
<dbReference type="RefSeq" id="WP_066593944.1">
    <property type="nucleotide sequence ID" value="NZ_CAJTBZ010000013.1"/>
</dbReference>
<dbReference type="PANTHER" id="PTHR10794">
    <property type="entry name" value="ABHYDROLASE DOMAIN-CONTAINING PROTEIN"/>
    <property type="match status" value="1"/>
</dbReference>
<feature type="active site" description="Charge relay system" evidence="2">
    <location>
        <position position="270"/>
    </location>
</feature>
<organism evidence="4 5">
    <name type="scientific">Turicimonas muris</name>
    <dbReference type="NCBI Taxonomy" id="1796652"/>
    <lineage>
        <taxon>Bacteria</taxon>
        <taxon>Pseudomonadati</taxon>
        <taxon>Pseudomonadota</taxon>
        <taxon>Betaproteobacteria</taxon>
        <taxon>Burkholderiales</taxon>
        <taxon>Sutterellaceae</taxon>
        <taxon>Turicimonas</taxon>
    </lineage>
</organism>
<comment type="caution">
    <text evidence="4">The sequence shown here is derived from an EMBL/GenBank/DDBJ whole genome shotgun (WGS) entry which is preliminary data.</text>
</comment>